<dbReference type="RefSeq" id="WP_073013315.1">
    <property type="nucleotide sequence ID" value="NZ_FQXD01000029.1"/>
</dbReference>
<dbReference type="InterPro" id="IPR003265">
    <property type="entry name" value="HhH-GPD_domain"/>
</dbReference>
<evidence type="ECO:0000259" key="7">
    <source>
        <dbReference type="SMART" id="SM00478"/>
    </source>
</evidence>
<evidence type="ECO:0000256" key="1">
    <source>
        <dbReference type="ARBA" id="ARBA00000086"/>
    </source>
</evidence>
<dbReference type="InterPro" id="IPR012904">
    <property type="entry name" value="OGG_N"/>
</dbReference>
<dbReference type="SUPFAM" id="SSF48150">
    <property type="entry name" value="DNA-glycosylase"/>
    <property type="match status" value="1"/>
</dbReference>
<dbReference type="CDD" id="cd00056">
    <property type="entry name" value="ENDO3c"/>
    <property type="match status" value="1"/>
</dbReference>
<dbReference type="PANTHER" id="PTHR43003">
    <property type="entry name" value="DNA-3-METHYLADENINE GLYCOSYLASE"/>
    <property type="match status" value="1"/>
</dbReference>
<evidence type="ECO:0000256" key="4">
    <source>
        <dbReference type="ARBA" id="ARBA00022763"/>
    </source>
</evidence>
<protein>
    <recommendedName>
        <fullName evidence="3">DNA-3-methyladenine glycosylase II</fullName>
        <ecNumber evidence="3">3.2.2.21</ecNumber>
    </recommendedName>
</protein>
<dbReference type="GO" id="GO:0032131">
    <property type="term" value="F:alkylated DNA binding"/>
    <property type="evidence" value="ECO:0007669"/>
    <property type="project" value="TreeGrafter"/>
</dbReference>
<feature type="domain" description="HhH-GPD" evidence="7">
    <location>
        <begin position="136"/>
        <end position="301"/>
    </location>
</feature>
<dbReference type="AlphaFoldDB" id="A0A1M5XKP4"/>
<dbReference type="InterPro" id="IPR011257">
    <property type="entry name" value="DNA_glycosylase"/>
</dbReference>
<dbReference type="GO" id="GO:0008725">
    <property type="term" value="F:DNA-3-methyladenine glycosylase activity"/>
    <property type="evidence" value="ECO:0007669"/>
    <property type="project" value="TreeGrafter"/>
</dbReference>
<dbReference type="Proteomes" id="UP000184079">
    <property type="component" value="Unassembled WGS sequence"/>
</dbReference>
<dbReference type="Pfam" id="PF00730">
    <property type="entry name" value="HhH-GPD"/>
    <property type="match status" value="1"/>
</dbReference>
<keyword evidence="6" id="KW-0234">DNA repair</keyword>
<dbReference type="EC" id="3.2.2.21" evidence="3"/>
<evidence type="ECO:0000256" key="3">
    <source>
        <dbReference type="ARBA" id="ARBA00012000"/>
    </source>
</evidence>
<organism evidence="8 9">
    <name type="scientific">Virgibacillus chiguensis</name>
    <dbReference type="NCBI Taxonomy" id="411959"/>
    <lineage>
        <taxon>Bacteria</taxon>
        <taxon>Bacillati</taxon>
        <taxon>Bacillota</taxon>
        <taxon>Bacilli</taxon>
        <taxon>Bacillales</taxon>
        <taxon>Bacillaceae</taxon>
        <taxon>Virgibacillus</taxon>
    </lineage>
</organism>
<dbReference type="GO" id="GO:0008534">
    <property type="term" value="F:oxidized purine nucleobase lesion DNA N-glycosylase activity"/>
    <property type="evidence" value="ECO:0007669"/>
    <property type="project" value="InterPro"/>
</dbReference>
<accession>A0A1M5XKP4</accession>
<comment type="catalytic activity">
    <reaction evidence="1">
        <text>Hydrolysis of alkylated DNA, releasing 3-methyladenine, 3-methylguanine, 7-methylguanine and 7-methyladenine.</text>
        <dbReference type="EC" id="3.2.2.21"/>
    </reaction>
</comment>
<dbReference type="Gene3D" id="1.10.340.30">
    <property type="entry name" value="Hypothetical protein, domain 2"/>
    <property type="match status" value="1"/>
</dbReference>
<dbReference type="Gene3D" id="3.30.310.20">
    <property type="entry name" value="DNA-3-methyladenine glycosylase AlkA, N-terminal domain"/>
    <property type="match status" value="1"/>
</dbReference>
<dbReference type="GO" id="GO:0032993">
    <property type="term" value="C:protein-DNA complex"/>
    <property type="evidence" value="ECO:0007669"/>
    <property type="project" value="TreeGrafter"/>
</dbReference>
<dbReference type="FunFam" id="1.10.340.30:FF:000004">
    <property type="entry name" value="DNA-3-methyladenine glycosylase II"/>
    <property type="match status" value="1"/>
</dbReference>
<evidence type="ECO:0000256" key="2">
    <source>
        <dbReference type="ARBA" id="ARBA00010817"/>
    </source>
</evidence>
<dbReference type="Pfam" id="PF07934">
    <property type="entry name" value="OGG_N"/>
    <property type="match status" value="1"/>
</dbReference>
<dbReference type="GO" id="GO:0006307">
    <property type="term" value="P:DNA alkylation repair"/>
    <property type="evidence" value="ECO:0007669"/>
    <property type="project" value="TreeGrafter"/>
</dbReference>
<dbReference type="GO" id="GO:0043916">
    <property type="term" value="F:DNA-7-methylguanine glycosylase activity"/>
    <property type="evidence" value="ECO:0007669"/>
    <property type="project" value="TreeGrafter"/>
</dbReference>
<comment type="similarity">
    <text evidence="2">Belongs to the alkylbase DNA glycosidase AlkA family.</text>
</comment>
<sequence length="302" mass="34820">MLVEKEWSIAVPEVFQFQENLHYLANANHECMYQVVKNEIIKAIKIDDVVFLMVLREATSGGLLVKVVKSSCAFSEAYRDKITTFVSEWFDVNTNLAGFYKIALKDPYLKRLVQTHYGLRLIGIPNFFEAISWAIIGQQINLSFAYKLKRRIVERYGTSVQWNESLFWLFPTPEVIANISVSELTSLQLSKRKSEYIIDMARAIVCNEISKEKLLATTSLEEAEKMLTAYRGIGSWTAHYVLMRCLRVPNAFPIADVGLQNAIKQVVGLKQKPTKEYVREIGTNWANWQAYATFYLWRSLYP</sequence>
<dbReference type="GO" id="GO:0006285">
    <property type="term" value="P:base-excision repair, AP site formation"/>
    <property type="evidence" value="ECO:0007669"/>
    <property type="project" value="TreeGrafter"/>
</dbReference>
<dbReference type="Gene3D" id="1.10.1670.10">
    <property type="entry name" value="Helix-hairpin-Helix base-excision DNA repair enzymes (C-terminal)"/>
    <property type="match status" value="1"/>
</dbReference>
<reference evidence="9" key="1">
    <citation type="submission" date="2016-11" db="EMBL/GenBank/DDBJ databases">
        <authorList>
            <person name="Varghese N."/>
            <person name="Submissions S."/>
        </authorList>
    </citation>
    <scope>NUCLEOTIDE SEQUENCE [LARGE SCALE GENOMIC DNA]</scope>
    <source>
        <strain evidence="9">CGMCC 1.6496</strain>
    </source>
</reference>
<evidence type="ECO:0000313" key="9">
    <source>
        <dbReference type="Proteomes" id="UP000184079"/>
    </source>
</evidence>
<dbReference type="InterPro" id="IPR037046">
    <property type="entry name" value="AlkA_N_sf"/>
</dbReference>
<evidence type="ECO:0000256" key="6">
    <source>
        <dbReference type="ARBA" id="ARBA00023204"/>
    </source>
</evidence>
<gene>
    <name evidence="8" type="ORF">SAMN05421807_1297</name>
</gene>
<name>A0A1M5XKP4_9BACI</name>
<evidence type="ECO:0000313" key="8">
    <source>
        <dbReference type="EMBL" id="SHI00309.1"/>
    </source>
</evidence>
<dbReference type="InterPro" id="IPR023170">
    <property type="entry name" value="HhH_base_excis_C"/>
</dbReference>
<keyword evidence="9" id="KW-1185">Reference proteome</keyword>
<dbReference type="GO" id="GO:0005737">
    <property type="term" value="C:cytoplasm"/>
    <property type="evidence" value="ECO:0007669"/>
    <property type="project" value="TreeGrafter"/>
</dbReference>
<dbReference type="SMART" id="SM00478">
    <property type="entry name" value="ENDO3c"/>
    <property type="match status" value="1"/>
</dbReference>
<dbReference type="InterPro" id="IPR051912">
    <property type="entry name" value="Alkylbase_DNA_Glycosylase/TA"/>
</dbReference>
<dbReference type="EMBL" id="FQXD01000029">
    <property type="protein sequence ID" value="SHI00309.1"/>
    <property type="molecule type" value="Genomic_DNA"/>
</dbReference>
<dbReference type="OrthoDB" id="9785929at2"/>
<evidence type="ECO:0000256" key="5">
    <source>
        <dbReference type="ARBA" id="ARBA00022801"/>
    </source>
</evidence>
<dbReference type="PANTHER" id="PTHR43003:SF12">
    <property type="entry name" value="DNA-3-METHYLADENINE GLYCOSYLASE"/>
    <property type="match status" value="1"/>
</dbReference>
<keyword evidence="5" id="KW-0378">Hydrolase</keyword>
<proteinExistence type="inferred from homology"/>
<dbReference type="GO" id="GO:0006289">
    <property type="term" value="P:nucleotide-excision repair"/>
    <property type="evidence" value="ECO:0007669"/>
    <property type="project" value="InterPro"/>
</dbReference>
<keyword evidence="4" id="KW-0227">DNA damage</keyword>